<dbReference type="Pfam" id="PF13231">
    <property type="entry name" value="PMT_2"/>
    <property type="match status" value="1"/>
</dbReference>
<keyword evidence="3" id="KW-0328">Glycosyltransferase</keyword>
<feature type="domain" description="Glycosyltransferase RgtA/B/C/D-like" evidence="9">
    <location>
        <begin position="66"/>
        <end position="223"/>
    </location>
</feature>
<organism evidence="10 11">
    <name type="scientific">Azoarcus taiwanensis</name>
    <dbReference type="NCBI Taxonomy" id="666964"/>
    <lineage>
        <taxon>Bacteria</taxon>
        <taxon>Pseudomonadati</taxon>
        <taxon>Pseudomonadota</taxon>
        <taxon>Betaproteobacteria</taxon>
        <taxon>Rhodocyclales</taxon>
        <taxon>Zoogloeaceae</taxon>
        <taxon>Azoarcus</taxon>
    </lineage>
</organism>
<dbReference type="EMBL" id="WTVM01000014">
    <property type="protein sequence ID" value="NMG02079.1"/>
    <property type="molecule type" value="Genomic_DNA"/>
</dbReference>
<keyword evidence="4" id="KW-0808">Transferase</keyword>
<comment type="caution">
    <text evidence="10">The sequence shown here is derived from an EMBL/GenBank/DDBJ whole genome shotgun (WGS) entry which is preliminary data.</text>
</comment>
<reference evidence="10" key="1">
    <citation type="submission" date="2019-12" db="EMBL/GenBank/DDBJ databases">
        <title>Comparative genomics gives insights into the taxonomy of the Azoarcus-Aromatoleum group and reveals separate origins of nif in the plant-associated Azoarcus and non-plant-associated Aromatoleum sub-groups.</title>
        <authorList>
            <person name="Lafos M."/>
            <person name="Maluk M."/>
            <person name="Batista M."/>
            <person name="Junghare M."/>
            <person name="Carmona M."/>
            <person name="Faoro H."/>
            <person name="Cruz L.M."/>
            <person name="Battistoni F."/>
            <person name="De Souza E."/>
            <person name="Pedrosa F."/>
            <person name="Chen W.-M."/>
            <person name="Poole P.S."/>
            <person name="Dixon R.A."/>
            <person name="James E.K."/>
        </authorList>
    </citation>
    <scope>NUCLEOTIDE SEQUENCE</scope>
    <source>
        <strain evidence="10">NSC3</strain>
    </source>
</reference>
<dbReference type="Proteomes" id="UP000599523">
    <property type="component" value="Unassembled WGS sequence"/>
</dbReference>
<protein>
    <recommendedName>
        <fullName evidence="9">Glycosyltransferase RgtA/B/C/D-like domain-containing protein</fullName>
    </recommendedName>
</protein>
<dbReference type="RefSeq" id="WP_211163408.1">
    <property type="nucleotide sequence ID" value="NZ_WTVM01000014.1"/>
</dbReference>
<feature type="transmembrane region" description="Helical" evidence="8">
    <location>
        <begin position="87"/>
        <end position="106"/>
    </location>
</feature>
<evidence type="ECO:0000259" key="9">
    <source>
        <dbReference type="Pfam" id="PF13231"/>
    </source>
</evidence>
<evidence type="ECO:0000256" key="7">
    <source>
        <dbReference type="ARBA" id="ARBA00023136"/>
    </source>
</evidence>
<evidence type="ECO:0000256" key="1">
    <source>
        <dbReference type="ARBA" id="ARBA00004651"/>
    </source>
</evidence>
<keyword evidence="2" id="KW-1003">Cell membrane</keyword>
<evidence type="ECO:0000256" key="3">
    <source>
        <dbReference type="ARBA" id="ARBA00022676"/>
    </source>
</evidence>
<evidence type="ECO:0000313" key="10">
    <source>
        <dbReference type="EMBL" id="NMG02079.1"/>
    </source>
</evidence>
<proteinExistence type="predicted"/>
<feature type="transmembrane region" description="Helical" evidence="8">
    <location>
        <begin position="164"/>
        <end position="191"/>
    </location>
</feature>
<dbReference type="AlphaFoldDB" id="A0A972J7L3"/>
<evidence type="ECO:0000256" key="4">
    <source>
        <dbReference type="ARBA" id="ARBA00022679"/>
    </source>
</evidence>
<sequence>MQKLIRSPHAWVVLVMVLATSIFALRLSGPADLEGYAQHRNVGYVMDMMWQGNWLAQHDIQGRILSKPPLHTWTMAPFAAVFGVDRLAMTIPSYLAVLALALLVFQVGRQRFGLLAGGLAAVAVIMAPTMSKHIALVRSDALFSLAVAVAAFAAYRAWETGRGWTLFWVASGFATLTKGPLGLLIAASGLLAYFWERRGNPAALKPRGRQLPGVILFVVISTSWFVAAWWQQGYDLIDKMIFDELLGQATGARKDSIPGENLPKPTAYLLLRFLPFSLFFFYALWQVFKRPAADAGERRFERFLATWVLSGLLIFSLAAHFRPDLLLPLWAACALLAGREMARTAARIGEARFMRIGAAVCVVLLGSVFLTYHTVFGKRAERSEQTGAVEAAALALSATDIDAAGLHHVGTPVTFQMHLGTFRPWLSREAFREVAATEVVPFYLAVDREPAWLEEELAAFVVKRVFRWPEDEADRRIVEVLRISR</sequence>
<dbReference type="PANTHER" id="PTHR33908:SF11">
    <property type="entry name" value="MEMBRANE PROTEIN"/>
    <property type="match status" value="1"/>
</dbReference>
<keyword evidence="5 8" id="KW-0812">Transmembrane</keyword>
<dbReference type="GO" id="GO:0016763">
    <property type="term" value="F:pentosyltransferase activity"/>
    <property type="evidence" value="ECO:0007669"/>
    <property type="project" value="TreeGrafter"/>
</dbReference>
<evidence type="ECO:0000256" key="8">
    <source>
        <dbReference type="SAM" id="Phobius"/>
    </source>
</evidence>
<dbReference type="InterPro" id="IPR038731">
    <property type="entry name" value="RgtA/B/C-like"/>
</dbReference>
<dbReference type="GO" id="GO:0009103">
    <property type="term" value="P:lipopolysaccharide biosynthetic process"/>
    <property type="evidence" value="ECO:0007669"/>
    <property type="project" value="UniProtKB-ARBA"/>
</dbReference>
<evidence type="ECO:0000256" key="6">
    <source>
        <dbReference type="ARBA" id="ARBA00022989"/>
    </source>
</evidence>
<dbReference type="PANTHER" id="PTHR33908">
    <property type="entry name" value="MANNOSYLTRANSFERASE YKCB-RELATED"/>
    <property type="match status" value="1"/>
</dbReference>
<feature type="transmembrane region" description="Helical" evidence="8">
    <location>
        <begin position="267"/>
        <end position="288"/>
    </location>
</feature>
<dbReference type="GO" id="GO:0005886">
    <property type="term" value="C:plasma membrane"/>
    <property type="evidence" value="ECO:0007669"/>
    <property type="project" value="UniProtKB-SubCell"/>
</dbReference>
<name>A0A972J7L3_9RHOO</name>
<comment type="subcellular location">
    <subcellularLocation>
        <location evidence="1">Cell membrane</location>
        <topology evidence="1">Multi-pass membrane protein</topology>
    </subcellularLocation>
</comment>
<keyword evidence="6 8" id="KW-1133">Transmembrane helix</keyword>
<keyword evidence="7 8" id="KW-0472">Membrane</keyword>
<feature type="transmembrane region" description="Helical" evidence="8">
    <location>
        <begin position="6"/>
        <end position="25"/>
    </location>
</feature>
<feature type="transmembrane region" description="Helical" evidence="8">
    <location>
        <begin position="112"/>
        <end position="129"/>
    </location>
</feature>
<gene>
    <name evidence="10" type="ORF">GPA21_03725</name>
</gene>
<evidence type="ECO:0000256" key="2">
    <source>
        <dbReference type="ARBA" id="ARBA00022475"/>
    </source>
</evidence>
<feature type="transmembrane region" description="Helical" evidence="8">
    <location>
        <begin position="211"/>
        <end position="230"/>
    </location>
</feature>
<evidence type="ECO:0000256" key="5">
    <source>
        <dbReference type="ARBA" id="ARBA00022692"/>
    </source>
</evidence>
<keyword evidence="11" id="KW-1185">Reference proteome</keyword>
<evidence type="ECO:0000313" key="11">
    <source>
        <dbReference type="Proteomes" id="UP000599523"/>
    </source>
</evidence>
<accession>A0A972J7L3</accession>
<feature type="transmembrane region" description="Helical" evidence="8">
    <location>
        <begin position="354"/>
        <end position="375"/>
    </location>
</feature>
<dbReference type="InterPro" id="IPR050297">
    <property type="entry name" value="LipidA_mod_glycosyltrf_83"/>
</dbReference>
<feature type="transmembrane region" description="Helical" evidence="8">
    <location>
        <begin position="300"/>
        <end position="319"/>
    </location>
</feature>